<keyword evidence="3" id="KW-1185">Reference proteome</keyword>
<dbReference type="GO" id="GO:0005739">
    <property type="term" value="C:mitochondrion"/>
    <property type="evidence" value="ECO:0007669"/>
    <property type="project" value="TreeGrafter"/>
</dbReference>
<dbReference type="EMBL" id="WIXE01006791">
    <property type="protein sequence ID" value="KAK5980969.1"/>
    <property type="molecule type" value="Genomic_DNA"/>
</dbReference>
<organism evidence="2 3">
    <name type="scientific">Trichostrongylus colubriformis</name>
    <name type="common">Black scour worm</name>
    <dbReference type="NCBI Taxonomy" id="6319"/>
    <lineage>
        <taxon>Eukaryota</taxon>
        <taxon>Metazoa</taxon>
        <taxon>Ecdysozoa</taxon>
        <taxon>Nematoda</taxon>
        <taxon>Chromadorea</taxon>
        <taxon>Rhabditida</taxon>
        <taxon>Rhabditina</taxon>
        <taxon>Rhabditomorpha</taxon>
        <taxon>Strongyloidea</taxon>
        <taxon>Trichostrongylidae</taxon>
        <taxon>Trichostrongylus</taxon>
    </lineage>
</organism>
<accession>A0AAN8INF2</accession>
<dbReference type="SUPFAM" id="SSF56796">
    <property type="entry name" value="Dehydroquinate synthase-like"/>
    <property type="match status" value="1"/>
</dbReference>
<dbReference type="Proteomes" id="UP001331761">
    <property type="component" value="Unassembled WGS sequence"/>
</dbReference>
<sequence>SSLVSFSLFQRVPRPARPDLRPIYQGSNPISDVWSLEALRIIGKYFRRSVFDSSDEEAKENMMLASTFAGVGFGNAGVHLCHALSYPISSQGQSYFDADYPAKKPLIPHGLSVVTTAVADFEYLTPACPERHAAAARQLGATISDNAGNDYIASKLCDQIRGFMRDFQVPNGLEEMGFQYSDIGKASKVKMHF</sequence>
<evidence type="ECO:0000313" key="2">
    <source>
        <dbReference type="EMBL" id="KAK5980969.1"/>
    </source>
</evidence>
<evidence type="ECO:0000313" key="3">
    <source>
        <dbReference type="Proteomes" id="UP001331761"/>
    </source>
</evidence>
<reference evidence="2 3" key="1">
    <citation type="submission" date="2019-10" db="EMBL/GenBank/DDBJ databases">
        <title>Assembly and Annotation for the nematode Trichostrongylus colubriformis.</title>
        <authorList>
            <person name="Martin J."/>
        </authorList>
    </citation>
    <scope>NUCLEOTIDE SEQUENCE [LARGE SCALE GENOMIC DNA]</scope>
    <source>
        <strain evidence="2">G859</strain>
        <tissue evidence="2">Whole worm</tissue>
    </source>
</reference>
<gene>
    <name evidence="2" type="ORF">GCK32_018495</name>
</gene>
<comment type="caution">
    <text evidence="2">The sequence shown here is derived from an EMBL/GenBank/DDBJ whole genome shotgun (WGS) entry which is preliminary data.</text>
</comment>
<proteinExistence type="predicted"/>
<dbReference type="Pfam" id="PF25137">
    <property type="entry name" value="ADH_Fe_C"/>
    <property type="match status" value="1"/>
</dbReference>
<evidence type="ECO:0000259" key="1">
    <source>
        <dbReference type="Pfam" id="PF25137"/>
    </source>
</evidence>
<dbReference type="Gene3D" id="1.20.1090.10">
    <property type="entry name" value="Dehydroquinate synthase-like - alpha domain"/>
    <property type="match status" value="1"/>
</dbReference>
<dbReference type="PANTHER" id="PTHR11496">
    <property type="entry name" value="ALCOHOL DEHYDROGENASE"/>
    <property type="match status" value="1"/>
</dbReference>
<dbReference type="PANTHER" id="PTHR11496:SF83">
    <property type="entry name" value="HYDROXYACID-OXOACID TRANSHYDROGENASE, MITOCHONDRIAL"/>
    <property type="match status" value="1"/>
</dbReference>
<dbReference type="GO" id="GO:0004022">
    <property type="term" value="F:alcohol dehydrogenase (NAD+) activity"/>
    <property type="evidence" value="ECO:0007669"/>
    <property type="project" value="TreeGrafter"/>
</dbReference>
<dbReference type="InterPro" id="IPR039697">
    <property type="entry name" value="Alcohol_dehydrogenase_Fe"/>
</dbReference>
<dbReference type="InterPro" id="IPR056798">
    <property type="entry name" value="ADH_Fe_C"/>
</dbReference>
<dbReference type="AlphaFoldDB" id="A0AAN8INF2"/>
<name>A0AAN8INF2_TRICO</name>
<protein>
    <submittedName>
        <fullName evidence="2">Hydroxyacid-oxoacid transhydrogenase</fullName>
    </submittedName>
</protein>
<feature type="domain" description="Fe-containing alcohol dehydrogenase-like C-terminal" evidence="1">
    <location>
        <begin position="26"/>
        <end position="188"/>
    </location>
</feature>
<feature type="non-terminal residue" evidence="2">
    <location>
        <position position="1"/>
    </location>
</feature>